<sequence>MTKPGVFGSQNEVTHQCQFTATAQRETGHGRDHRFTPRGHSVTFTKQVIEVDLRVRELDHFLDVSPRSEGFLRAGQHDTANGAVRLELVKRVVQLVDQTGIQCVQGLGTVQSDQPDAAYNLTEDCLVIH</sequence>
<comment type="caution">
    <text evidence="1">The sequence shown here is derived from an EMBL/GenBank/DDBJ whole genome shotgun (WGS) entry which is preliminary data.</text>
</comment>
<name>A0A0Q0DG48_PSESX</name>
<proteinExistence type="predicted"/>
<gene>
    <name evidence="1" type="ORF">ALO94_200977</name>
</gene>
<dbReference type="GO" id="GO:0032259">
    <property type="term" value="P:methylation"/>
    <property type="evidence" value="ECO:0007669"/>
    <property type="project" value="UniProtKB-KW"/>
</dbReference>
<dbReference type="GO" id="GO:0008168">
    <property type="term" value="F:methyltransferase activity"/>
    <property type="evidence" value="ECO:0007669"/>
    <property type="project" value="UniProtKB-KW"/>
</dbReference>
<dbReference type="EMBL" id="LJRI01000574">
    <property type="protein sequence ID" value="KPY96403.1"/>
    <property type="molecule type" value="Genomic_DNA"/>
</dbReference>
<evidence type="ECO:0000313" key="2">
    <source>
        <dbReference type="Proteomes" id="UP000050384"/>
    </source>
</evidence>
<accession>A0A0Q0DG48</accession>
<protein>
    <submittedName>
        <fullName evidence="1">SAM-dependent methyltransferase</fullName>
    </submittedName>
</protein>
<evidence type="ECO:0000313" key="1">
    <source>
        <dbReference type="EMBL" id="KPY96403.1"/>
    </source>
</evidence>
<reference evidence="1 2" key="1">
    <citation type="submission" date="2015-09" db="EMBL/GenBank/DDBJ databases">
        <title>Genome announcement of multiple Pseudomonas syringae strains.</title>
        <authorList>
            <person name="Thakur S."/>
            <person name="Wang P.W."/>
            <person name="Gong Y."/>
            <person name="Weir B.S."/>
            <person name="Guttman D.S."/>
        </authorList>
    </citation>
    <scope>NUCLEOTIDE SEQUENCE [LARGE SCALE GENOMIC DNA]</scope>
    <source>
        <strain evidence="1 2">ICMP16929</strain>
    </source>
</reference>
<keyword evidence="1" id="KW-0808">Transferase</keyword>
<organism evidence="1 2">
    <name type="scientific">Pseudomonas syringae pv. spinaceae</name>
    <dbReference type="NCBI Taxonomy" id="264459"/>
    <lineage>
        <taxon>Bacteria</taxon>
        <taxon>Pseudomonadati</taxon>
        <taxon>Pseudomonadota</taxon>
        <taxon>Gammaproteobacteria</taxon>
        <taxon>Pseudomonadales</taxon>
        <taxon>Pseudomonadaceae</taxon>
        <taxon>Pseudomonas</taxon>
        <taxon>Pseudomonas syringae</taxon>
    </lineage>
</organism>
<dbReference type="AlphaFoldDB" id="A0A0Q0DG48"/>
<dbReference type="Proteomes" id="UP000050384">
    <property type="component" value="Unassembled WGS sequence"/>
</dbReference>
<keyword evidence="1" id="KW-0489">Methyltransferase</keyword>